<dbReference type="OrthoDB" id="10441961at2759"/>
<feature type="compositionally biased region" description="Acidic residues" evidence="1">
    <location>
        <begin position="39"/>
        <end position="56"/>
    </location>
</feature>
<dbReference type="EMBL" id="SPLM01000147">
    <property type="protein sequence ID" value="TMW55696.1"/>
    <property type="molecule type" value="Genomic_DNA"/>
</dbReference>
<sequence>MDVAYSLKERLDSCDSFDVVSFNDLEEDLADDVKSVGSDEQEGEWEEVEASEDGPESPEVIKEEGFEEAMKMAMAVETVAFQPQSKEMDHATESSRSEENNSEDLLHHSGPTVPIQAEESEPVSPPIVRRRSAREALRDFYLARAKVSEEKSKRYRHYSPPGNQTETGVMPIKIAPLKAPERYSVDVIERVIREENTRKARVALRAFYAQRDAERTSRAALNRAREAQVYRSQIGSGVLAASCSPLTNNWSSVHLKTAETS</sequence>
<protein>
    <submittedName>
        <fullName evidence="2">Uncharacterized protein</fullName>
    </submittedName>
</protein>
<organism evidence="2 3">
    <name type="scientific">Pythium oligandrum</name>
    <name type="common">Mycoparasitic fungus</name>
    <dbReference type="NCBI Taxonomy" id="41045"/>
    <lineage>
        <taxon>Eukaryota</taxon>
        <taxon>Sar</taxon>
        <taxon>Stramenopiles</taxon>
        <taxon>Oomycota</taxon>
        <taxon>Peronosporomycetes</taxon>
        <taxon>Pythiales</taxon>
        <taxon>Pythiaceae</taxon>
        <taxon>Pythium</taxon>
    </lineage>
</organism>
<feature type="region of interest" description="Disordered" evidence="1">
    <location>
        <begin position="29"/>
        <end position="59"/>
    </location>
</feature>
<accession>A0A8K1FB33</accession>
<dbReference type="Proteomes" id="UP000794436">
    <property type="component" value="Unassembled WGS sequence"/>
</dbReference>
<comment type="caution">
    <text evidence="2">The sequence shown here is derived from an EMBL/GenBank/DDBJ whole genome shotgun (WGS) entry which is preliminary data.</text>
</comment>
<evidence type="ECO:0000256" key="1">
    <source>
        <dbReference type="SAM" id="MobiDB-lite"/>
    </source>
</evidence>
<gene>
    <name evidence="2" type="ORF">Poli38472_010578</name>
</gene>
<reference evidence="2" key="1">
    <citation type="submission" date="2019-03" db="EMBL/GenBank/DDBJ databases">
        <title>Long read genome sequence of the mycoparasitic Pythium oligandrum ATCC 38472 isolated from sugarbeet rhizosphere.</title>
        <authorList>
            <person name="Gaulin E."/>
        </authorList>
    </citation>
    <scope>NUCLEOTIDE SEQUENCE</scope>
    <source>
        <strain evidence="2">ATCC 38472_TT</strain>
    </source>
</reference>
<keyword evidence="3" id="KW-1185">Reference proteome</keyword>
<evidence type="ECO:0000313" key="2">
    <source>
        <dbReference type="EMBL" id="TMW55696.1"/>
    </source>
</evidence>
<feature type="region of interest" description="Disordered" evidence="1">
    <location>
        <begin position="79"/>
        <end position="130"/>
    </location>
</feature>
<proteinExistence type="predicted"/>
<name>A0A8K1FB33_PYTOL</name>
<feature type="compositionally biased region" description="Basic and acidic residues" evidence="1">
    <location>
        <begin position="86"/>
        <end position="107"/>
    </location>
</feature>
<dbReference type="AlphaFoldDB" id="A0A8K1FB33"/>
<evidence type="ECO:0000313" key="3">
    <source>
        <dbReference type="Proteomes" id="UP000794436"/>
    </source>
</evidence>